<protein>
    <submittedName>
        <fullName evidence="1">Uncharacterized protein</fullName>
    </submittedName>
</protein>
<keyword evidence="2" id="KW-1185">Reference proteome</keyword>
<evidence type="ECO:0000313" key="1">
    <source>
        <dbReference type="EMBL" id="MPC53541.1"/>
    </source>
</evidence>
<gene>
    <name evidence="1" type="ORF">E2C01_047436</name>
</gene>
<organism evidence="1 2">
    <name type="scientific">Portunus trituberculatus</name>
    <name type="common">Swimming crab</name>
    <name type="synonym">Neptunus trituberculatus</name>
    <dbReference type="NCBI Taxonomy" id="210409"/>
    <lineage>
        <taxon>Eukaryota</taxon>
        <taxon>Metazoa</taxon>
        <taxon>Ecdysozoa</taxon>
        <taxon>Arthropoda</taxon>
        <taxon>Crustacea</taxon>
        <taxon>Multicrustacea</taxon>
        <taxon>Malacostraca</taxon>
        <taxon>Eumalacostraca</taxon>
        <taxon>Eucarida</taxon>
        <taxon>Decapoda</taxon>
        <taxon>Pleocyemata</taxon>
        <taxon>Brachyura</taxon>
        <taxon>Eubrachyura</taxon>
        <taxon>Portunoidea</taxon>
        <taxon>Portunidae</taxon>
        <taxon>Portuninae</taxon>
        <taxon>Portunus</taxon>
    </lineage>
</organism>
<accession>A0A5B7G138</accession>
<evidence type="ECO:0000313" key="2">
    <source>
        <dbReference type="Proteomes" id="UP000324222"/>
    </source>
</evidence>
<dbReference type="Proteomes" id="UP000324222">
    <property type="component" value="Unassembled WGS sequence"/>
</dbReference>
<comment type="caution">
    <text evidence="1">The sequence shown here is derived from an EMBL/GenBank/DDBJ whole genome shotgun (WGS) entry which is preliminary data.</text>
</comment>
<reference evidence="1 2" key="1">
    <citation type="submission" date="2019-05" db="EMBL/GenBank/DDBJ databases">
        <title>Another draft genome of Portunus trituberculatus and its Hox gene families provides insights of decapod evolution.</title>
        <authorList>
            <person name="Jeong J.-H."/>
            <person name="Song I."/>
            <person name="Kim S."/>
            <person name="Choi T."/>
            <person name="Kim D."/>
            <person name="Ryu S."/>
            <person name="Kim W."/>
        </authorList>
    </citation>
    <scope>NUCLEOTIDE SEQUENCE [LARGE SCALE GENOMIC DNA]</scope>
    <source>
        <tissue evidence="1">Muscle</tissue>
    </source>
</reference>
<dbReference type="EMBL" id="VSRR010011703">
    <property type="protein sequence ID" value="MPC53541.1"/>
    <property type="molecule type" value="Genomic_DNA"/>
</dbReference>
<sequence length="143" mass="16486">MTRFLNGSVTVYFEQQQEQQEERRGNSRISIYILDLKDILPCLHVCVITLRVRRRKRTQGGVEEEGVVQDEVAVSGVLRAMQGRESLVLYSVIKEGRGGAEGRGGSRRERKRPGEGLRGWNEIFYRPGKAWVRLLRKREGRET</sequence>
<name>A0A5B7G138_PORTR</name>
<dbReference type="AlphaFoldDB" id="A0A5B7G138"/>
<proteinExistence type="predicted"/>